<evidence type="ECO:0000256" key="6">
    <source>
        <dbReference type="ARBA" id="ARBA00023136"/>
    </source>
</evidence>
<dbReference type="OrthoDB" id="1522493at2"/>
<dbReference type="SUPFAM" id="SSF82689">
    <property type="entry name" value="Mechanosensitive channel protein MscS (YggB), C-terminal domain"/>
    <property type="match status" value="1"/>
</dbReference>
<dbReference type="InterPro" id="IPR045275">
    <property type="entry name" value="MscS_archaea/bacteria_type"/>
</dbReference>
<name>A0A1H3H4J2_9BACT</name>
<evidence type="ECO:0000256" key="1">
    <source>
        <dbReference type="ARBA" id="ARBA00004651"/>
    </source>
</evidence>
<comment type="similarity">
    <text evidence="2">Belongs to the MscS (TC 1.A.23) family.</text>
</comment>
<accession>A0A1H3H4J2</accession>
<dbReference type="PANTHER" id="PTHR30221:SF1">
    <property type="entry name" value="SMALL-CONDUCTANCE MECHANOSENSITIVE CHANNEL"/>
    <property type="match status" value="1"/>
</dbReference>
<feature type="transmembrane region" description="Helical" evidence="8">
    <location>
        <begin position="56"/>
        <end position="80"/>
    </location>
</feature>
<dbReference type="EMBL" id="FNOV01000005">
    <property type="protein sequence ID" value="SDY10317.1"/>
    <property type="molecule type" value="Genomic_DNA"/>
</dbReference>
<dbReference type="SUPFAM" id="SSF82861">
    <property type="entry name" value="Mechanosensitive channel protein MscS (YggB), transmembrane region"/>
    <property type="match status" value="1"/>
</dbReference>
<evidence type="ECO:0000256" key="5">
    <source>
        <dbReference type="ARBA" id="ARBA00022989"/>
    </source>
</evidence>
<evidence type="ECO:0000256" key="4">
    <source>
        <dbReference type="ARBA" id="ARBA00022692"/>
    </source>
</evidence>
<feature type="region of interest" description="Disordered" evidence="7">
    <location>
        <begin position="289"/>
        <end position="319"/>
    </location>
</feature>
<keyword evidence="6 8" id="KW-0472">Membrane</keyword>
<evidence type="ECO:0000259" key="9">
    <source>
        <dbReference type="Pfam" id="PF00924"/>
    </source>
</evidence>
<dbReference type="GO" id="GO:0008381">
    <property type="term" value="F:mechanosensitive monoatomic ion channel activity"/>
    <property type="evidence" value="ECO:0007669"/>
    <property type="project" value="InterPro"/>
</dbReference>
<dbReference type="RefSeq" id="WP_092739464.1">
    <property type="nucleotide sequence ID" value="NZ_FNOV01000005.1"/>
</dbReference>
<protein>
    <submittedName>
        <fullName evidence="11">Small-conductance mechanosensitive channel</fullName>
    </submittedName>
</protein>
<organism evidence="11 12">
    <name type="scientific">Hymenobacter psychrophilus</name>
    <dbReference type="NCBI Taxonomy" id="651662"/>
    <lineage>
        <taxon>Bacteria</taxon>
        <taxon>Pseudomonadati</taxon>
        <taxon>Bacteroidota</taxon>
        <taxon>Cytophagia</taxon>
        <taxon>Cytophagales</taxon>
        <taxon>Hymenobacteraceae</taxon>
        <taxon>Hymenobacter</taxon>
    </lineage>
</organism>
<dbReference type="InterPro" id="IPR049278">
    <property type="entry name" value="MS_channel_C"/>
</dbReference>
<evidence type="ECO:0000313" key="12">
    <source>
        <dbReference type="Proteomes" id="UP000199249"/>
    </source>
</evidence>
<gene>
    <name evidence="11" type="ORF">SAMN04488069_105292</name>
</gene>
<sequence>MFDDFSQVLHGYWEQFLYMLPRLLIAALVMGVVWIGASRLRTWLAAKLSAHSDDPLLTDFLTQVGRWVLVLTGLVLALNILGFSGVVGGILGAAGLSAFVVGFAFKDIAENFLAGIILAFNRPFGVNDTVKIQDMFGQITKLNLRTTEMGTFDGRDISIPNAIVLKEPLINYTRDGFIRQDFVVGVDYDDDVAAAIALILEQVRKEPEVLIEREPFAVVDELAASTVNLKVFFWTNTEDYRRATLELRSRVMNRVKKALMAGGYALPPDILELRLPTKMPAVPIQVAMAEPGTLADPPEDPKRPTKPAVNPSGTSLGPG</sequence>
<dbReference type="Proteomes" id="UP000199249">
    <property type="component" value="Unassembled WGS sequence"/>
</dbReference>
<evidence type="ECO:0000256" key="7">
    <source>
        <dbReference type="SAM" id="MobiDB-lite"/>
    </source>
</evidence>
<keyword evidence="5 8" id="KW-1133">Transmembrane helix</keyword>
<comment type="subcellular location">
    <subcellularLocation>
        <location evidence="1">Cell membrane</location>
        <topology evidence="1">Multi-pass membrane protein</topology>
    </subcellularLocation>
</comment>
<dbReference type="AlphaFoldDB" id="A0A1H3H4J2"/>
<dbReference type="Gene3D" id="1.10.287.1260">
    <property type="match status" value="1"/>
</dbReference>
<keyword evidence="12" id="KW-1185">Reference proteome</keyword>
<keyword evidence="3" id="KW-1003">Cell membrane</keyword>
<feature type="domain" description="Mechanosensitive ion channel MscS C-terminal" evidence="10">
    <location>
        <begin position="182"/>
        <end position="258"/>
    </location>
</feature>
<dbReference type="STRING" id="651662.SAMN04488069_105292"/>
<dbReference type="InterPro" id="IPR011066">
    <property type="entry name" value="MscS_channel_C_sf"/>
</dbReference>
<evidence type="ECO:0000256" key="8">
    <source>
        <dbReference type="SAM" id="Phobius"/>
    </source>
</evidence>
<dbReference type="GO" id="GO:0005886">
    <property type="term" value="C:plasma membrane"/>
    <property type="evidence" value="ECO:0007669"/>
    <property type="project" value="UniProtKB-SubCell"/>
</dbReference>
<dbReference type="Gene3D" id="2.30.30.60">
    <property type="match status" value="1"/>
</dbReference>
<dbReference type="Gene3D" id="3.30.70.100">
    <property type="match status" value="1"/>
</dbReference>
<evidence type="ECO:0000259" key="10">
    <source>
        <dbReference type="Pfam" id="PF21082"/>
    </source>
</evidence>
<evidence type="ECO:0000256" key="3">
    <source>
        <dbReference type="ARBA" id="ARBA00022475"/>
    </source>
</evidence>
<feature type="transmembrane region" description="Helical" evidence="8">
    <location>
        <begin position="16"/>
        <end position="35"/>
    </location>
</feature>
<dbReference type="InterPro" id="IPR023408">
    <property type="entry name" value="MscS_beta-dom_sf"/>
</dbReference>
<evidence type="ECO:0000256" key="2">
    <source>
        <dbReference type="ARBA" id="ARBA00008017"/>
    </source>
</evidence>
<proteinExistence type="inferred from homology"/>
<reference evidence="12" key="1">
    <citation type="submission" date="2016-10" db="EMBL/GenBank/DDBJ databases">
        <authorList>
            <person name="Varghese N."/>
            <person name="Submissions S."/>
        </authorList>
    </citation>
    <scope>NUCLEOTIDE SEQUENCE [LARGE SCALE GENOMIC DNA]</scope>
    <source>
        <strain evidence="12">CGMCC 1.8975</strain>
    </source>
</reference>
<dbReference type="Pfam" id="PF00924">
    <property type="entry name" value="MS_channel_2nd"/>
    <property type="match status" value="1"/>
</dbReference>
<feature type="domain" description="Mechanosensitive ion channel MscS" evidence="9">
    <location>
        <begin position="107"/>
        <end position="174"/>
    </location>
</feature>
<dbReference type="PANTHER" id="PTHR30221">
    <property type="entry name" value="SMALL-CONDUCTANCE MECHANOSENSITIVE CHANNEL"/>
    <property type="match status" value="1"/>
</dbReference>
<dbReference type="InterPro" id="IPR006685">
    <property type="entry name" value="MscS_channel_2nd"/>
</dbReference>
<evidence type="ECO:0000313" key="11">
    <source>
        <dbReference type="EMBL" id="SDY10317.1"/>
    </source>
</evidence>
<dbReference type="InterPro" id="IPR011014">
    <property type="entry name" value="MscS_channel_TM-2"/>
</dbReference>
<dbReference type="InterPro" id="IPR010920">
    <property type="entry name" value="LSM_dom_sf"/>
</dbReference>
<keyword evidence="4 8" id="KW-0812">Transmembrane</keyword>
<dbReference type="SUPFAM" id="SSF50182">
    <property type="entry name" value="Sm-like ribonucleoproteins"/>
    <property type="match status" value="1"/>
</dbReference>
<dbReference type="Pfam" id="PF21082">
    <property type="entry name" value="MS_channel_3rd"/>
    <property type="match status" value="1"/>
</dbReference>